<name>A0AAU7BR41_9FLAO</name>
<feature type="signal peptide" evidence="1">
    <location>
        <begin position="1"/>
        <end position="21"/>
    </location>
</feature>
<dbReference type="PROSITE" id="PS51257">
    <property type="entry name" value="PROKAR_LIPOPROTEIN"/>
    <property type="match status" value="1"/>
</dbReference>
<evidence type="ECO:0000256" key="1">
    <source>
        <dbReference type="SAM" id="SignalP"/>
    </source>
</evidence>
<evidence type="ECO:0000313" key="2">
    <source>
        <dbReference type="EMBL" id="XBG60419.1"/>
    </source>
</evidence>
<dbReference type="RefSeq" id="WP_347922606.1">
    <property type="nucleotide sequence ID" value="NZ_CP157199.1"/>
</dbReference>
<dbReference type="Pfam" id="PF12771">
    <property type="entry name" value="SusD-like_2"/>
    <property type="match status" value="1"/>
</dbReference>
<feature type="chain" id="PRO_5043548836" evidence="1">
    <location>
        <begin position="22"/>
        <end position="482"/>
    </location>
</feature>
<dbReference type="InterPro" id="IPR041662">
    <property type="entry name" value="SusD-like_2"/>
</dbReference>
<dbReference type="InterPro" id="IPR011990">
    <property type="entry name" value="TPR-like_helical_dom_sf"/>
</dbReference>
<gene>
    <name evidence="2" type="ORF">ABGB03_11185</name>
</gene>
<dbReference type="Gene3D" id="1.25.40.390">
    <property type="match status" value="1"/>
</dbReference>
<dbReference type="SUPFAM" id="SSF48452">
    <property type="entry name" value="TPR-like"/>
    <property type="match status" value="1"/>
</dbReference>
<accession>A0AAU7BR41</accession>
<keyword evidence="1" id="KW-0732">Signal</keyword>
<dbReference type="AlphaFoldDB" id="A0AAU7BR41"/>
<sequence length="482" mass="52927">MKNTIKNIALLICVTMFFSSCETIDYGTTNDNPSGPTAPVTSQLLTSAQASIPAIAVDEKAILYMQHITQGQYPGSSRYETLTASYNGWYTGPMQNLNEIIKLNEDPATAAAALAYGATENQLAVSKILRAYYLQYMTDRWGYLPWSEAFQGVQSPQPAFDSQESIYNFMFAEVDAALAMISSGAGPQGDVLFDGDMDRWAAFGNNLKAQMAMRISDVNPTLAQTKFEQAVASGMLITDNADNIEFNYGSDETSDSPWEDNFQTREDYILSVTMIEEQRANLDPRMFEYAEEARDSVHPSPNFPGGIDAGYVGAPNGAVNGNVPDYSFITSDIIYEKQFPSPLFTAAETHFKMAEAAMKGWNVGGGTAAAHYDLGVLASMDYWGVDTADAAAYLAAHPYVGIAEIAYEKWVALYLQGPEAWAEWRRLDLPLLTPSPFASTQQIPTRDAYDAAIESNNKANYDAMVAAQGADNIYTKLWWDVN</sequence>
<protein>
    <submittedName>
        <fullName evidence="2">SusD/RagB family nutrient-binding outer membrane lipoprotein</fullName>
    </submittedName>
</protein>
<dbReference type="EMBL" id="CP157199">
    <property type="protein sequence ID" value="XBG60419.1"/>
    <property type="molecule type" value="Genomic_DNA"/>
</dbReference>
<proteinExistence type="predicted"/>
<keyword evidence="2" id="KW-0449">Lipoprotein</keyword>
<organism evidence="2">
    <name type="scientific">Pontimicrobium sp. SW4</name>
    <dbReference type="NCBI Taxonomy" id="3153519"/>
    <lineage>
        <taxon>Bacteria</taxon>
        <taxon>Pseudomonadati</taxon>
        <taxon>Bacteroidota</taxon>
        <taxon>Flavobacteriia</taxon>
        <taxon>Flavobacteriales</taxon>
        <taxon>Flavobacteriaceae</taxon>
        <taxon>Pontimicrobium</taxon>
    </lineage>
</organism>
<reference evidence="2" key="1">
    <citation type="submission" date="2024-05" db="EMBL/GenBank/DDBJ databases">
        <title>Pontimicrobium maritimus sp. nov., isolated form sea water.</title>
        <authorList>
            <person name="Muhammad N."/>
            <person name="Vuong T.Q."/>
            <person name="Han H.L."/>
            <person name="Kim S.-G."/>
        </authorList>
    </citation>
    <scope>NUCLEOTIDE SEQUENCE</scope>
    <source>
        <strain evidence="2">SW4</strain>
    </source>
</reference>